<keyword evidence="2" id="KW-0808">Transferase</keyword>
<evidence type="ECO:0000259" key="1">
    <source>
        <dbReference type="PROSITE" id="PS51186"/>
    </source>
</evidence>
<dbReference type="InterPro" id="IPR016181">
    <property type="entry name" value="Acyl_CoA_acyltransferase"/>
</dbReference>
<dbReference type="PROSITE" id="PS51186">
    <property type="entry name" value="GNAT"/>
    <property type="match status" value="1"/>
</dbReference>
<comment type="caution">
    <text evidence="2">The sequence shown here is derived from an EMBL/GenBank/DDBJ whole genome shotgun (WGS) entry which is preliminary data.</text>
</comment>
<feature type="domain" description="N-acetyltransferase" evidence="1">
    <location>
        <begin position="7"/>
        <end position="172"/>
    </location>
</feature>
<dbReference type="SUPFAM" id="SSF55729">
    <property type="entry name" value="Acyl-CoA N-acyltransferases (Nat)"/>
    <property type="match status" value="1"/>
</dbReference>
<name>A0A7C5U643_9BACT</name>
<proteinExistence type="predicted"/>
<dbReference type="InterPro" id="IPR000182">
    <property type="entry name" value="GNAT_dom"/>
</dbReference>
<dbReference type="PANTHER" id="PTHR43415">
    <property type="entry name" value="SPERMIDINE N(1)-ACETYLTRANSFERASE"/>
    <property type="match status" value="1"/>
</dbReference>
<dbReference type="Pfam" id="PF13302">
    <property type="entry name" value="Acetyltransf_3"/>
    <property type="match status" value="1"/>
</dbReference>
<dbReference type="GO" id="GO:0016747">
    <property type="term" value="F:acyltransferase activity, transferring groups other than amino-acyl groups"/>
    <property type="evidence" value="ECO:0007669"/>
    <property type="project" value="InterPro"/>
</dbReference>
<protein>
    <submittedName>
        <fullName evidence="2">N-acetyltransferase</fullName>
    </submittedName>
</protein>
<accession>A0A7C5U643</accession>
<organism evidence="2">
    <name type="scientific">Fervidobacterium nodosum</name>
    <dbReference type="NCBI Taxonomy" id="2424"/>
    <lineage>
        <taxon>Bacteria</taxon>
        <taxon>Thermotogati</taxon>
        <taxon>Thermotogota</taxon>
        <taxon>Thermotogae</taxon>
        <taxon>Thermotogales</taxon>
        <taxon>Fervidobacteriaceae</taxon>
        <taxon>Fervidobacterium</taxon>
    </lineage>
</organism>
<reference evidence="2" key="1">
    <citation type="journal article" date="2020" name="mSystems">
        <title>Genome- and Community-Level Interaction Insights into Carbon Utilization and Element Cycling Functions of Hydrothermarchaeota in Hydrothermal Sediment.</title>
        <authorList>
            <person name="Zhou Z."/>
            <person name="Liu Y."/>
            <person name="Xu W."/>
            <person name="Pan J."/>
            <person name="Luo Z.H."/>
            <person name="Li M."/>
        </authorList>
    </citation>
    <scope>NUCLEOTIDE SEQUENCE [LARGE SCALE GENOMIC DNA]</scope>
    <source>
        <strain evidence="2">SpSt-1088</strain>
    </source>
</reference>
<gene>
    <name evidence="2" type="ORF">ENM46_04115</name>
</gene>
<evidence type="ECO:0000313" key="2">
    <source>
        <dbReference type="EMBL" id="HHR34116.1"/>
    </source>
</evidence>
<sequence length="175" mass="20641">MLQGKLVRLRAYDRKDIPKALEYINDAEVRKFLMPGIPFPLRMEDEIKWYESLNPFSKGEYSFAIERLEDNEYIGGCGINHVDWKNSRAEVGIFLGKPFWNEGYGTDAMKVLLNFIFNEMNLNKIYLNVYSLNKRAIKSYEKVGFKVEGLLKQHIYREGLYHDEIIMAILKSEWK</sequence>
<dbReference type="EMBL" id="DRXW01000252">
    <property type="protein sequence ID" value="HHR34116.1"/>
    <property type="molecule type" value="Genomic_DNA"/>
</dbReference>
<dbReference type="PANTHER" id="PTHR43415:SF3">
    <property type="entry name" value="GNAT-FAMILY ACETYLTRANSFERASE"/>
    <property type="match status" value="1"/>
</dbReference>
<dbReference type="AlphaFoldDB" id="A0A7C5U643"/>
<dbReference type="Gene3D" id="3.40.630.30">
    <property type="match status" value="1"/>
</dbReference>